<dbReference type="Proteomes" id="UP000295493">
    <property type="component" value="Unassembled WGS sequence"/>
</dbReference>
<evidence type="ECO:0000256" key="5">
    <source>
        <dbReference type="ARBA" id="ARBA00022660"/>
    </source>
</evidence>
<keyword evidence="7 16" id="KW-0732">Signal</keyword>
<keyword evidence="20" id="KW-1185">Reference proteome</keyword>
<dbReference type="InterPro" id="IPR008972">
    <property type="entry name" value="Cupredoxin"/>
</dbReference>
<organism evidence="19 20">
    <name type="scientific">Stakelama pacifica</name>
    <dbReference type="NCBI Taxonomy" id="517720"/>
    <lineage>
        <taxon>Bacteria</taxon>
        <taxon>Pseudomonadati</taxon>
        <taxon>Pseudomonadota</taxon>
        <taxon>Alphaproteobacteria</taxon>
        <taxon>Sphingomonadales</taxon>
        <taxon>Sphingomonadaceae</taxon>
        <taxon>Stakelama</taxon>
    </lineage>
</organism>
<evidence type="ECO:0000256" key="4">
    <source>
        <dbReference type="ARBA" id="ARBA00022475"/>
    </source>
</evidence>
<dbReference type="PROSITE" id="PS50857">
    <property type="entry name" value="COX2_CUA"/>
    <property type="match status" value="1"/>
</dbReference>
<evidence type="ECO:0000259" key="18">
    <source>
        <dbReference type="PROSITE" id="PS50999"/>
    </source>
</evidence>
<feature type="chain" id="PRO_5020484449" description="Ubiquinol oxidase subunit 2" evidence="16">
    <location>
        <begin position="26"/>
        <end position="297"/>
    </location>
</feature>
<dbReference type="SUPFAM" id="SSF81464">
    <property type="entry name" value="Cytochrome c oxidase subunit II-like, transmembrane region"/>
    <property type="match status" value="1"/>
</dbReference>
<dbReference type="GO" id="GO:0005507">
    <property type="term" value="F:copper ion binding"/>
    <property type="evidence" value="ECO:0007669"/>
    <property type="project" value="InterPro"/>
</dbReference>
<dbReference type="SUPFAM" id="SSF49503">
    <property type="entry name" value="Cupredoxins"/>
    <property type="match status" value="1"/>
</dbReference>
<keyword evidence="13" id="KW-0449">Lipoprotein</keyword>
<dbReference type="InterPro" id="IPR010514">
    <property type="entry name" value="COX_ARM"/>
</dbReference>
<dbReference type="GO" id="GO:0042773">
    <property type="term" value="P:ATP synthesis coupled electron transport"/>
    <property type="evidence" value="ECO:0007669"/>
    <property type="project" value="TreeGrafter"/>
</dbReference>
<dbReference type="Pfam" id="PF00116">
    <property type="entry name" value="COX2"/>
    <property type="match status" value="1"/>
</dbReference>
<dbReference type="GO" id="GO:0009486">
    <property type="term" value="F:cytochrome bo3 ubiquinol oxidase activity"/>
    <property type="evidence" value="ECO:0007669"/>
    <property type="project" value="InterPro"/>
</dbReference>
<evidence type="ECO:0000256" key="14">
    <source>
        <dbReference type="PIRNR" id="PIRNR000292"/>
    </source>
</evidence>
<evidence type="ECO:0000313" key="19">
    <source>
        <dbReference type="EMBL" id="TDN82947.1"/>
    </source>
</evidence>
<proteinExistence type="inferred from homology"/>
<dbReference type="AlphaFoldDB" id="A0A4R6FNE2"/>
<keyword evidence="10 14" id="KW-0560">Oxidoreductase</keyword>
<dbReference type="GO" id="GO:0016682">
    <property type="term" value="F:oxidoreductase activity, acting on diphenols and related substances as donors, oxygen as acceptor"/>
    <property type="evidence" value="ECO:0007669"/>
    <property type="project" value="InterPro"/>
</dbReference>
<evidence type="ECO:0000256" key="9">
    <source>
        <dbReference type="ARBA" id="ARBA00022989"/>
    </source>
</evidence>
<keyword evidence="5 14" id="KW-0679">Respiratory chain</keyword>
<keyword evidence="3 14" id="KW-0813">Transport</keyword>
<name>A0A4R6FNE2_9SPHN</name>
<dbReference type="CDD" id="cd04212">
    <property type="entry name" value="CuRO_UO_II"/>
    <property type="match status" value="1"/>
</dbReference>
<dbReference type="Pfam" id="PF06481">
    <property type="entry name" value="COX_ARM"/>
    <property type="match status" value="1"/>
</dbReference>
<keyword evidence="4 14" id="KW-1003">Cell membrane</keyword>
<dbReference type="InterPro" id="IPR011759">
    <property type="entry name" value="Cyt_c_oxidase_su2_TM_dom"/>
</dbReference>
<comment type="similarity">
    <text evidence="2 14">Belongs to the cytochrome c oxidase subunit 2 family.</text>
</comment>
<evidence type="ECO:0000256" key="16">
    <source>
        <dbReference type="SAM" id="SignalP"/>
    </source>
</evidence>
<feature type="transmembrane region" description="Helical" evidence="15">
    <location>
        <begin position="89"/>
        <end position="109"/>
    </location>
</feature>
<evidence type="ECO:0000256" key="13">
    <source>
        <dbReference type="ARBA" id="ARBA00023288"/>
    </source>
</evidence>
<dbReference type="RefSeq" id="WP_133495488.1">
    <property type="nucleotide sequence ID" value="NZ_BMLU01000005.1"/>
</dbReference>
<feature type="signal peptide" evidence="16">
    <location>
        <begin position="1"/>
        <end position="25"/>
    </location>
</feature>
<evidence type="ECO:0000256" key="6">
    <source>
        <dbReference type="ARBA" id="ARBA00022692"/>
    </source>
</evidence>
<dbReference type="GO" id="GO:0005886">
    <property type="term" value="C:plasma membrane"/>
    <property type="evidence" value="ECO:0007669"/>
    <property type="project" value="UniProtKB-SubCell"/>
</dbReference>
<evidence type="ECO:0000256" key="7">
    <source>
        <dbReference type="ARBA" id="ARBA00022729"/>
    </source>
</evidence>
<feature type="domain" description="Cytochrome oxidase subunit II copper A binding" evidence="17">
    <location>
        <begin position="124"/>
        <end position="236"/>
    </location>
</feature>
<protein>
    <recommendedName>
        <fullName evidence="14">Ubiquinol oxidase subunit 2</fullName>
    </recommendedName>
</protein>
<evidence type="ECO:0000256" key="11">
    <source>
        <dbReference type="ARBA" id="ARBA00023136"/>
    </source>
</evidence>
<dbReference type="PANTHER" id="PTHR22888:SF18">
    <property type="entry name" value="CYTOCHROME BO(3) UBIQUINOL OXIDASE SUBUNIT 2"/>
    <property type="match status" value="1"/>
</dbReference>
<dbReference type="PROSITE" id="PS50999">
    <property type="entry name" value="COX2_TM"/>
    <property type="match status" value="1"/>
</dbReference>
<dbReference type="InterPro" id="IPR006333">
    <property type="entry name" value="Cyt_o_ubiquinol_oxidase_su2"/>
</dbReference>
<gene>
    <name evidence="19" type="ORF">EV664_105145</name>
</gene>
<dbReference type="InterPro" id="IPR002429">
    <property type="entry name" value="CcO_II-like_C"/>
</dbReference>
<keyword evidence="12" id="KW-0564">Palmitate</keyword>
<dbReference type="InterPro" id="IPR034227">
    <property type="entry name" value="CuRO_UO_II"/>
</dbReference>
<keyword evidence="6 15" id="KW-0812">Transmembrane</keyword>
<keyword evidence="9 15" id="KW-1133">Transmembrane helix</keyword>
<dbReference type="Gene3D" id="2.60.40.420">
    <property type="entry name" value="Cupredoxins - blue copper proteins"/>
    <property type="match status" value="1"/>
</dbReference>
<dbReference type="PANTHER" id="PTHR22888">
    <property type="entry name" value="CYTOCHROME C OXIDASE, SUBUNIT II"/>
    <property type="match status" value="1"/>
</dbReference>
<dbReference type="InterPro" id="IPR045187">
    <property type="entry name" value="CcO_II"/>
</dbReference>
<evidence type="ECO:0000256" key="12">
    <source>
        <dbReference type="ARBA" id="ARBA00023139"/>
    </source>
</evidence>
<dbReference type="EMBL" id="SNWD01000005">
    <property type="protein sequence ID" value="TDN82947.1"/>
    <property type="molecule type" value="Genomic_DNA"/>
</dbReference>
<dbReference type="InterPro" id="IPR036257">
    <property type="entry name" value="Cyt_c_oxidase_su2_TM_sf"/>
</dbReference>
<feature type="transmembrane region" description="Helical" evidence="15">
    <location>
        <begin position="43"/>
        <end position="68"/>
    </location>
</feature>
<evidence type="ECO:0000313" key="20">
    <source>
        <dbReference type="Proteomes" id="UP000295493"/>
    </source>
</evidence>
<comment type="subcellular location">
    <subcellularLocation>
        <location evidence="1">Cell membrane</location>
        <topology evidence="1">Multi-pass membrane protein</topology>
    </subcellularLocation>
</comment>
<evidence type="ECO:0000256" key="2">
    <source>
        <dbReference type="ARBA" id="ARBA00007866"/>
    </source>
</evidence>
<evidence type="ECO:0000259" key="17">
    <source>
        <dbReference type="PROSITE" id="PS50857"/>
    </source>
</evidence>
<comment type="caution">
    <text evidence="19">The sequence shown here is derived from an EMBL/GenBank/DDBJ whole genome shotgun (WGS) entry which is preliminary data.</text>
</comment>
<dbReference type="Gene3D" id="1.10.287.90">
    <property type="match status" value="1"/>
</dbReference>
<sequence length="297" mass="33239">MRAGLPAGCRSLLLLLLAAPLSACAHSPSFFQAAGPVAAEQRDLFWIVTALLMLVVLPVFIGLPYVLWRFRQGNRQSDYRPTWDFSWKLEWLVWGVPVVVVAILGVVLWTTTHRLDPYKRLPGKSEVRVQAVALDWKWLFIYPDQHIATVNRLVIPVGRPVHIDLTSDTVMQSLMIPQLGGQIYAMAGMRTQLNLKADRPGSYFGENTQYNGKGFHKQNFETLAVPSAAFDAWAAQTAQGDRPLDRATYARLSQESVIARPISFSAVPAGMFDRIMRKYMYPEHKPVSGPAGDEAMQ</sequence>
<feature type="domain" description="Cytochrome oxidase subunit II transmembrane region profile" evidence="18">
    <location>
        <begin position="22"/>
        <end position="119"/>
    </location>
</feature>
<evidence type="ECO:0000256" key="15">
    <source>
        <dbReference type="SAM" id="Phobius"/>
    </source>
</evidence>
<keyword evidence="8 14" id="KW-0249">Electron transport</keyword>
<evidence type="ECO:0000256" key="10">
    <source>
        <dbReference type="ARBA" id="ARBA00023002"/>
    </source>
</evidence>
<keyword evidence="11 14" id="KW-0472">Membrane</keyword>
<dbReference type="OrthoDB" id="9783445at2"/>
<dbReference type="GO" id="GO:0004129">
    <property type="term" value="F:cytochrome-c oxidase activity"/>
    <property type="evidence" value="ECO:0007669"/>
    <property type="project" value="UniProtKB-UniRule"/>
</dbReference>
<evidence type="ECO:0000256" key="8">
    <source>
        <dbReference type="ARBA" id="ARBA00022982"/>
    </source>
</evidence>
<reference evidence="19 20" key="1">
    <citation type="submission" date="2019-03" db="EMBL/GenBank/DDBJ databases">
        <title>Genomic Encyclopedia of Type Strains, Phase IV (KMG-IV): sequencing the most valuable type-strain genomes for metagenomic binning, comparative biology and taxonomic classification.</title>
        <authorList>
            <person name="Goeker M."/>
        </authorList>
    </citation>
    <scope>NUCLEOTIDE SEQUENCE [LARGE SCALE GENOMIC DNA]</scope>
    <source>
        <strain evidence="19 20">DSM 25059</strain>
    </source>
</reference>
<evidence type="ECO:0000256" key="1">
    <source>
        <dbReference type="ARBA" id="ARBA00004651"/>
    </source>
</evidence>
<accession>A0A4R6FNE2</accession>
<dbReference type="PIRSF" id="PIRSF000292">
    <property type="entry name" value="Ubi_od_II"/>
    <property type="match status" value="1"/>
</dbReference>
<evidence type="ECO:0000256" key="3">
    <source>
        <dbReference type="ARBA" id="ARBA00022448"/>
    </source>
</evidence>